<evidence type="ECO:0000313" key="3">
    <source>
        <dbReference type="Proteomes" id="UP000307362"/>
    </source>
</evidence>
<dbReference type="SMART" id="SM00729">
    <property type="entry name" value="Elp3"/>
    <property type="match status" value="1"/>
</dbReference>
<dbReference type="InterPro" id="IPR005909">
    <property type="entry name" value="RaSEA"/>
</dbReference>
<dbReference type="OrthoDB" id="5697613at2"/>
<dbReference type="Proteomes" id="UP000307362">
    <property type="component" value="Unassembled WGS sequence"/>
</dbReference>
<evidence type="ECO:0000313" key="2">
    <source>
        <dbReference type="EMBL" id="TMP81612.1"/>
    </source>
</evidence>
<evidence type="ECO:0000259" key="1">
    <source>
        <dbReference type="SMART" id="SM00729"/>
    </source>
</evidence>
<protein>
    <recommendedName>
        <fullName evidence="1">Elp3/MiaA/NifB-like radical SAM core domain-containing protein</fullName>
    </recommendedName>
</protein>
<reference evidence="2 3" key="1">
    <citation type="submission" date="2017-12" db="EMBL/GenBank/DDBJ databases">
        <authorList>
            <person name="Paulsen S."/>
            <person name="Gram L.K."/>
        </authorList>
    </citation>
    <scope>NUCLEOTIDE SEQUENCE [LARGE SCALE GENOMIC DNA]</scope>
    <source>
        <strain evidence="2 3">S1189</strain>
    </source>
</reference>
<dbReference type="SUPFAM" id="SSF102114">
    <property type="entry name" value="Radical SAM enzymes"/>
    <property type="match status" value="1"/>
</dbReference>
<dbReference type="RefSeq" id="WP_138567018.1">
    <property type="nucleotide sequence ID" value="NZ_PNCM01000014.1"/>
</dbReference>
<dbReference type="EMBL" id="PNCM01000014">
    <property type="protein sequence ID" value="TMP81612.1"/>
    <property type="molecule type" value="Genomic_DNA"/>
</dbReference>
<dbReference type="InterPro" id="IPR058240">
    <property type="entry name" value="rSAM_sf"/>
</dbReference>
<feature type="domain" description="Elp3/MiaA/NifB-like radical SAM core" evidence="1">
    <location>
        <begin position="28"/>
        <end position="271"/>
    </location>
</feature>
<comment type="caution">
    <text evidence="2">The sequence shown here is derived from an EMBL/GenBank/DDBJ whole genome shotgun (WGS) entry which is preliminary data.</text>
</comment>
<accession>A0A5S3YWX0</accession>
<proteinExistence type="predicted"/>
<reference evidence="3" key="2">
    <citation type="submission" date="2019-06" db="EMBL/GenBank/DDBJ databases">
        <title>Co-occurence of chitin degradation, pigmentation and bioactivity in marine Pseudoalteromonas.</title>
        <authorList>
            <person name="Sonnenschein E.C."/>
            <person name="Bech P.K."/>
        </authorList>
    </citation>
    <scope>NUCLEOTIDE SEQUENCE [LARGE SCALE GENOMIC DNA]</scope>
    <source>
        <strain evidence="3">S1189</strain>
    </source>
</reference>
<dbReference type="GO" id="GO:0051536">
    <property type="term" value="F:iron-sulfur cluster binding"/>
    <property type="evidence" value="ECO:0007669"/>
    <property type="project" value="InterPro"/>
</dbReference>
<dbReference type="PIRSF" id="PIRSF004954">
    <property type="entry name" value="Radical_SAM"/>
    <property type="match status" value="1"/>
</dbReference>
<dbReference type="AlphaFoldDB" id="A0A5S3YWX0"/>
<dbReference type="GO" id="GO:0003824">
    <property type="term" value="F:catalytic activity"/>
    <property type="evidence" value="ECO:0007669"/>
    <property type="project" value="InterPro"/>
</dbReference>
<sequence length="347" mass="39930">MTLNIQGFPYDYELKTQFSPVYQKQLKQCTVIVPGGGCVYYRAHKGDVCPFCAFPAFSRYVIKGEGHEDYFGRWTLDKNIYQEMYLKSIESVGLFDKLAIFNGGSFFPDSELPNDFQHFVYNDVAKRSHIRQLMVEVYPSFISERKLVEAKTMLGDTDLMIGVGFESHDDQVRNSMLRKRINKDLFEEKVRLMQKLGIQVFIYAFLKAPELTEKQAIDETLTTLQYLHNLGVDEIALSCAFVPPGTNLETLYNKGEFRPPWLWSILKILEVARQKGWPLSIGEFEDTPPPVAIPNNCNNCDSDINTLIDHHRLNGFIPQNHQIACDCKSIWDREIGSSKLIIPTREY</sequence>
<gene>
    <name evidence="2" type="ORF">CWB73_06905</name>
</gene>
<dbReference type="InterPro" id="IPR006638">
    <property type="entry name" value="Elp3/MiaA/NifB-like_rSAM"/>
</dbReference>
<name>A0A5S3YWX0_9GAMM</name>
<organism evidence="2 3">
    <name type="scientific">Pseudoalteromonas phenolica</name>
    <dbReference type="NCBI Taxonomy" id="161398"/>
    <lineage>
        <taxon>Bacteria</taxon>
        <taxon>Pseudomonadati</taxon>
        <taxon>Pseudomonadota</taxon>
        <taxon>Gammaproteobacteria</taxon>
        <taxon>Alteromonadales</taxon>
        <taxon>Pseudoalteromonadaceae</taxon>
        <taxon>Pseudoalteromonas</taxon>
    </lineage>
</organism>